<sequence length="80" mass="8487">MTRGTGPAPHADPRRARRCRTCRGWGTLIAAPGGLALCRGCQIPRQRSAPAVPYAQETPPRRAARYSAAAPAVRRPSAAP</sequence>
<accession>A0A239DVV9</accession>
<reference evidence="2 3" key="1">
    <citation type="submission" date="2017-06" db="EMBL/GenBank/DDBJ databases">
        <authorList>
            <person name="Kim H.J."/>
            <person name="Triplett B.A."/>
        </authorList>
    </citation>
    <scope>NUCLEOTIDE SEQUENCE [LARGE SCALE GENOMIC DNA]</scope>
    <source>
        <strain evidence="2 3">CGMCC 4.1858</strain>
    </source>
</reference>
<feature type="region of interest" description="Disordered" evidence="1">
    <location>
        <begin position="49"/>
        <end position="80"/>
    </location>
</feature>
<protein>
    <submittedName>
        <fullName evidence="2">Uncharacterized protein</fullName>
    </submittedName>
</protein>
<evidence type="ECO:0000256" key="1">
    <source>
        <dbReference type="SAM" id="MobiDB-lite"/>
    </source>
</evidence>
<dbReference type="Proteomes" id="UP000198280">
    <property type="component" value="Unassembled WGS sequence"/>
</dbReference>
<evidence type="ECO:0000313" key="2">
    <source>
        <dbReference type="EMBL" id="SNS36098.1"/>
    </source>
</evidence>
<organism evidence="2 3">
    <name type="scientific">Actinacidiphila glaucinigra</name>
    <dbReference type="NCBI Taxonomy" id="235986"/>
    <lineage>
        <taxon>Bacteria</taxon>
        <taxon>Bacillati</taxon>
        <taxon>Actinomycetota</taxon>
        <taxon>Actinomycetes</taxon>
        <taxon>Kitasatosporales</taxon>
        <taxon>Streptomycetaceae</taxon>
        <taxon>Actinacidiphila</taxon>
    </lineage>
</organism>
<dbReference type="EMBL" id="FZOF01000005">
    <property type="protein sequence ID" value="SNS36098.1"/>
    <property type="molecule type" value="Genomic_DNA"/>
</dbReference>
<proteinExistence type="predicted"/>
<name>A0A239DVV9_9ACTN</name>
<feature type="compositionally biased region" description="Low complexity" evidence="1">
    <location>
        <begin position="65"/>
        <end position="80"/>
    </location>
</feature>
<dbReference type="AlphaFoldDB" id="A0A239DVV9"/>
<keyword evidence="3" id="KW-1185">Reference proteome</keyword>
<evidence type="ECO:0000313" key="3">
    <source>
        <dbReference type="Proteomes" id="UP000198280"/>
    </source>
</evidence>
<gene>
    <name evidence="2" type="ORF">SAMN05216252_105166</name>
</gene>